<dbReference type="GO" id="GO:0016020">
    <property type="term" value="C:membrane"/>
    <property type="evidence" value="ECO:0007669"/>
    <property type="project" value="UniProtKB-SubCell"/>
</dbReference>
<dbReference type="AlphaFoldDB" id="A0A433VGG9"/>
<evidence type="ECO:0000256" key="13">
    <source>
        <dbReference type="PROSITE-ProRule" id="PRU00169"/>
    </source>
</evidence>
<feature type="modified residue" description="4-aspartylphosphate" evidence="13">
    <location>
        <position position="844"/>
    </location>
</feature>
<comment type="subcellular location">
    <subcellularLocation>
        <location evidence="2">Membrane</location>
    </subcellularLocation>
</comment>
<dbReference type="InterPro" id="IPR001789">
    <property type="entry name" value="Sig_transdc_resp-reg_receiver"/>
</dbReference>
<feature type="domain" description="Histidine kinase" evidence="15">
    <location>
        <begin position="458"/>
        <end position="769"/>
    </location>
</feature>
<name>A0A433VGG9_9CYAN</name>
<dbReference type="GO" id="GO:0000155">
    <property type="term" value="F:phosphorelay sensor kinase activity"/>
    <property type="evidence" value="ECO:0007669"/>
    <property type="project" value="InterPro"/>
</dbReference>
<feature type="transmembrane region" description="Helical" evidence="14">
    <location>
        <begin position="309"/>
        <end position="328"/>
    </location>
</feature>
<evidence type="ECO:0000313" key="18">
    <source>
        <dbReference type="Proteomes" id="UP000271624"/>
    </source>
</evidence>
<dbReference type="EC" id="2.7.13.3" evidence="3"/>
<dbReference type="Gene3D" id="3.40.50.2300">
    <property type="match status" value="1"/>
</dbReference>
<keyword evidence="12 14" id="KW-0472">Membrane</keyword>
<evidence type="ECO:0000313" key="17">
    <source>
        <dbReference type="EMBL" id="RUT05182.1"/>
    </source>
</evidence>
<dbReference type="SUPFAM" id="SSF52172">
    <property type="entry name" value="CheY-like"/>
    <property type="match status" value="1"/>
</dbReference>
<dbReference type="InterPro" id="IPR036890">
    <property type="entry name" value="HATPase_C_sf"/>
</dbReference>
<dbReference type="PROSITE" id="PS50110">
    <property type="entry name" value="RESPONSE_REGULATORY"/>
    <property type="match status" value="1"/>
</dbReference>
<evidence type="ECO:0000259" key="15">
    <source>
        <dbReference type="PROSITE" id="PS50109"/>
    </source>
</evidence>
<dbReference type="InterPro" id="IPR004358">
    <property type="entry name" value="Sig_transdc_His_kin-like_C"/>
</dbReference>
<comment type="caution">
    <text evidence="17">The sequence shown here is derived from an EMBL/GenBank/DDBJ whole genome shotgun (WGS) entry which is preliminary data.</text>
</comment>
<evidence type="ECO:0000256" key="12">
    <source>
        <dbReference type="ARBA" id="ARBA00023136"/>
    </source>
</evidence>
<dbReference type="GO" id="GO:0005524">
    <property type="term" value="F:ATP binding"/>
    <property type="evidence" value="ECO:0007669"/>
    <property type="project" value="UniProtKB-KW"/>
</dbReference>
<protein>
    <recommendedName>
        <fullName evidence="3">histidine kinase</fullName>
        <ecNumber evidence="3">2.7.13.3</ecNumber>
    </recommendedName>
</protein>
<dbReference type="Pfam" id="PF00512">
    <property type="entry name" value="HisKA"/>
    <property type="match status" value="1"/>
</dbReference>
<evidence type="ECO:0000256" key="8">
    <source>
        <dbReference type="ARBA" id="ARBA00022777"/>
    </source>
</evidence>
<dbReference type="PRINTS" id="PR00344">
    <property type="entry name" value="BCTRLSENSOR"/>
</dbReference>
<dbReference type="FunFam" id="1.10.287.130:FF:000004">
    <property type="entry name" value="Ethylene receptor 1"/>
    <property type="match status" value="1"/>
</dbReference>
<dbReference type="EMBL" id="RSCL01000009">
    <property type="protein sequence ID" value="RUT05182.1"/>
    <property type="molecule type" value="Genomic_DNA"/>
</dbReference>
<dbReference type="SMART" id="SM00387">
    <property type="entry name" value="HATPase_c"/>
    <property type="match status" value="1"/>
</dbReference>
<dbReference type="InterPro" id="IPR011006">
    <property type="entry name" value="CheY-like_superfamily"/>
</dbReference>
<evidence type="ECO:0000259" key="16">
    <source>
        <dbReference type="PROSITE" id="PS50110"/>
    </source>
</evidence>
<gene>
    <name evidence="17" type="ORF">DSM106972_040030</name>
</gene>
<proteinExistence type="predicted"/>
<evidence type="ECO:0000256" key="3">
    <source>
        <dbReference type="ARBA" id="ARBA00012438"/>
    </source>
</evidence>
<dbReference type="Pfam" id="PF00072">
    <property type="entry name" value="Response_reg"/>
    <property type="match status" value="1"/>
</dbReference>
<evidence type="ECO:0000256" key="4">
    <source>
        <dbReference type="ARBA" id="ARBA00022553"/>
    </source>
</evidence>
<dbReference type="InterPro" id="IPR003594">
    <property type="entry name" value="HATPase_dom"/>
</dbReference>
<evidence type="ECO:0000256" key="9">
    <source>
        <dbReference type="ARBA" id="ARBA00022840"/>
    </source>
</evidence>
<dbReference type="Pfam" id="PF05226">
    <property type="entry name" value="CHASE2"/>
    <property type="match status" value="1"/>
</dbReference>
<evidence type="ECO:0000256" key="2">
    <source>
        <dbReference type="ARBA" id="ARBA00004370"/>
    </source>
</evidence>
<keyword evidence="10 14" id="KW-1133">Transmembrane helix</keyword>
<evidence type="ECO:0000256" key="7">
    <source>
        <dbReference type="ARBA" id="ARBA00022741"/>
    </source>
</evidence>
<keyword evidence="4 13" id="KW-0597">Phosphoprotein</keyword>
<dbReference type="SMART" id="SM00388">
    <property type="entry name" value="HisKA"/>
    <property type="match status" value="1"/>
</dbReference>
<evidence type="ECO:0000256" key="1">
    <source>
        <dbReference type="ARBA" id="ARBA00000085"/>
    </source>
</evidence>
<evidence type="ECO:0000256" key="6">
    <source>
        <dbReference type="ARBA" id="ARBA00022692"/>
    </source>
</evidence>
<keyword evidence="6 14" id="KW-0812">Transmembrane</keyword>
<reference evidence="17" key="1">
    <citation type="submission" date="2018-12" db="EMBL/GenBank/DDBJ databases">
        <authorList>
            <person name="Will S."/>
            <person name="Neumann-Schaal M."/>
            <person name="Henke P."/>
        </authorList>
    </citation>
    <scope>NUCLEOTIDE SEQUENCE</scope>
    <source>
        <strain evidence="17">PCC 7102</strain>
    </source>
</reference>
<dbReference type="SUPFAM" id="SSF47384">
    <property type="entry name" value="Homodimeric domain of signal transducing histidine kinase"/>
    <property type="match status" value="1"/>
</dbReference>
<comment type="catalytic activity">
    <reaction evidence="1">
        <text>ATP + protein L-histidine = ADP + protein N-phospho-L-histidine.</text>
        <dbReference type="EC" id="2.7.13.3"/>
    </reaction>
</comment>
<keyword evidence="18" id="KW-1185">Reference proteome</keyword>
<sequence length="1025" mass="116405">MTSVFVTLTIISLQLTGALQFMECAMLDQWFAARPQEPIDSRIVIVTIDENDISRFKSWPIDDRTLAKLLNKIKQQQPAVIGLDLYRNLPVEPGHQELLDIYESTPNLIGIQKILSNNNGPVVEPPPVLATRDQIAACDLVLESDGKVRRYLLAVRDKSKTKTYLTLGAKLALTYLEKQNIKQIHDGQKQALKLGKAKFVPMEDSEGGFVRVDVGGYQILANFRNSHSSVTKIRLLDVLENRVPPNLMTGKVVLVGSVAESLSERFYTPFTRDVNTAWSGVELHADLTSQILSAALDDRQLLRGISEQLGWLWILFWSSVGATIGWGVKIRLNRYYFKKHRLSEVVTQCSSLVFTISILLPGAILSLLFSTYSLFLSGWWVNVVSPLLGLTSATLGSKLYLLVRSLQLSHKALANYASNLELKVKERTQELVEKNIALEIAKQEAESANKAKSTFLANISHELRTPLNAILGFSQILGREEKLTLDQKQHIEIINRSGKHLLELINDVLSMSKIEAGRTMLVERAFDLYALLDAIHKMLQLRANSKNLNFNFELIGDIPQYIITDESKLRQILINLLGNAIKFTTYGGVTLRVKLQTAEVSNLIKSHLASQQDICTTKKEKKSHENSFTVLQESIKNYFFTKQTILPKSLYQSLFGQRYRYYKMLRRKYERKPSKQAPESLNFDYDINIDNKQHLVFEVIDTGYGIASQDLEKLFNPFVQTQLGRQSMEGTGLGLAISREYVKLMGGDIIVSSVLNEGSTFQFDIKFDYATYTSLENLAPTQQVTGLEKNQPCYRILIAEDVEESRLLLVKLLEPIGFEVRIAINGEEAVQIWENWRPHLVFMDMRMPIVDGYEATRRIREIEKIEKKLEEKHNLSRVIEDKSFKTIIIALTASTFEEQQDQFIKVGCNAFIGKPVNETLLYEQIARYLDVKYISTCTSCVEHKQENKPQEASLLELTSEQLSTMSSEWIDKLHYAAISLNDQSITELIKDIPETQNLLAETLTNLVDNFRLDIIAKCIETQTRI</sequence>
<dbReference type="InterPro" id="IPR036097">
    <property type="entry name" value="HisK_dim/P_sf"/>
</dbReference>
<dbReference type="SUPFAM" id="SSF55874">
    <property type="entry name" value="ATPase domain of HSP90 chaperone/DNA topoisomerase II/histidine kinase"/>
    <property type="match status" value="2"/>
</dbReference>
<dbReference type="PANTHER" id="PTHR45339:SF1">
    <property type="entry name" value="HYBRID SIGNAL TRANSDUCTION HISTIDINE KINASE J"/>
    <property type="match status" value="1"/>
</dbReference>
<dbReference type="Proteomes" id="UP000271624">
    <property type="component" value="Unassembled WGS sequence"/>
</dbReference>
<evidence type="ECO:0000256" key="14">
    <source>
        <dbReference type="SAM" id="Phobius"/>
    </source>
</evidence>
<organism evidence="17 18">
    <name type="scientific">Dulcicalothrix desertica PCC 7102</name>
    <dbReference type="NCBI Taxonomy" id="232991"/>
    <lineage>
        <taxon>Bacteria</taxon>
        <taxon>Bacillati</taxon>
        <taxon>Cyanobacteriota</taxon>
        <taxon>Cyanophyceae</taxon>
        <taxon>Nostocales</taxon>
        <taxon>Calotrichaceae</taxon>
        <taxon>Dulcicalothrix</taxon>
    </lineage>
</organism>
<evidence type="ECO:0000256" key="10">
    <source>
        <dbReference type="ARBA" id="ARBA00022989"/>
    </source>
</evidence>
<reference evidence="17" key="2">
    <citation type="journal article" date="2019" name="Genome Biol. Evol.">
        <title>Day and night: Metabolic profiles and evolutionary relationships of six axenic non-marine cyanobacteria.</title>
        <authorList>
            <person name="Will S.E."/>
            <person name="Henke P."/>
            <person name="Boedeker C."/>
            <person name="Huang S."/>
            <person name="Brinkmann H."/>
            <person name="Rohde M."/>
            <person name="Jarek M."/>
            <person name="Friedl T."/>
            <person name="Seufert S."/>
            <person name="Schumacher M."/>
            <person name="Overmann J."/>
            <person name="Neumann-Schaal M."/>
            <person name="Petersen J."/>
        </authorList>
    </citation>
    <scope>NUCLEOTIDE SEQUENCE [LARGE SCALE GENOMIC DNA]</scope>
    <source>
        <strain evidence="17">PCC 7102</strain>
    </source>
</reference>
<keyword evidence="7" id="KW-0547">Nucleotide-binding</keyword>
<dbReference type="Gene3D" id="3.30.565.10">
    <property type="entry name" value="Histidine kinase-like ATPase, C-terminal domain"/>
    <property type="match status" value="1"/>
</dbReference>
<dbReference type="CDD" id="cd00082">
    <property type="entry name" value="HisKA"/>
    <property type="match status" value="1"/>
</dbReference>
<keyword evidence="5" id="KW-0808">Transferase</keyword>
<evidence type="ECO:0000256" key="5">
    <source>
        <dbReference type="ARBA" id="ARBA00022679"/>
    </source>
</evidence>
<dbReference type="CDD" id="cd17546">
    <property type="entry name" value="REC_hyHK_CKI1_RcsC-like"/>
    <property type="match status" value="1"/>
</dbReference>
<dbReference type="Gene3D" id="1.10.287.130">
    <property type="match status" value="1"/>
</dbReference>
<keyword evidence="11" id="KW-0902">Two-component regulatory system</keyword>
<dbReference type="InterPro" id="IPR003661">
    <property type="entry name" value="HisK_dim/P_dom"/>
</dbReference>
<accession>A0A433VGG9</accession>
<dbReference type="PANTHER" id="PTHR45339">
    <property type="entry name" value="HYBRID SIGNAL TRANSDUCTION HISTIDINE KINASE J"/>
    <property type="match status" value="1"/>
</dbReference>
<evidence type="ECO:0000256" key="11">
    <source>
        <dbReference type="ARBA" id="ARBA00023012"/>
    </source>
</evidence>
<dbReference type="SMART" id="SM01080">
    <property type="entry name" value="CHASE2"/>
    <property type="match status" value="1"/>
</dbReference>
<dbReference type="InterPro" id="IPR005467">
    <property type="entry name" value="His_kinase_dom"/>
</dbReference>
<keyword evidence="9" id="KW-0067">ATP-binding</keyword>
<dbReference type="Pfam" id="PF02518">
    <property type="entry name" value="HATPase_c"/>
    <property type="match status" value="1"/>
</dbReference>
<dbReference type="PROSITE" id="PS50109">
    <property type="entry name" value="HIS_KIN"/>
    <property type="match status" value="1"/>
</dbReference>
<feature type="domain" description="Response regulatory" evidence="16">
    <location>
        <begin position="795"/>
        <end position="929"/>
    </location>
</feature>
<keyword evidence="8" id="KW-0418">Kinase</keyword>
<dbReference type="SMART" id="SM00448">
    <property type="entry name" value="REC"/>
    <property type="match status" value="1"/>
</dbReference>
<feature type="transmembrane region" description="Helical" evidence="14">
    <location>
        <begin position="349"/>
        <end position="373"/>
    </location>
</feature>
<dbReference type="InterPro" id="IPR007890">
    <property type="entry name" value="CHASE2"/>
</dbReference>